<dbReference type="Gene3D" id="3.30.930.10">
    <property type="entry name" value="Bira Bifunctional Protein, Domain 2"/>
    <property type="match status" value="1"/>
</dbReference>
<dbReference type="EMBL" id="UINC01166161">
    <property type="protein sequence ID" value="SVD67961.1"/>
    <property type="molecule type" value="Genomic_DNA"/>
</dbReference>
<dbReference type="PROSITE" id="PS50862">
    <property type="entry name" value="AA_TRNA_LIGASE_II"/>
    <property type="match status" value="1"/>
</dbReference>
<evidence type="ECO:0000313" key="3">
    <source>
        <dbReference type="EMBL" id="SVD67961.1"/>
    </source>
</evidence>
<comment type="similarity">
    <text evidence="1">Belongs to the class-II aminoacyl-tRNA synthetase family.</text>
</comment>
<dbReference type="PANTHER" id="PTHR11476:SF7">
    <property type="entry name" value="HISTIDINE--TRNA LIGASE"/>
    <property type="match status" value="1"/>
</dbReference>
<name>A0A382XC95_9ZZZZ</name>
<sequence>MSNKDKIKPTLSPGFRDISGDLLTTQKRIIQIIEKNYLNYGYQEISQPSLEISSQIGSFLSEDETNPMSDVFLFENDKESLLLRYDLTSQMTSFLASNYRELPSIFKNYRMGNVYRREKPSSKQSNDLRLREFFQADFDILGKSNQAQVDAEICNLISDIFLQLGFKEN</sequence>
<dbReference type="SUPFAM" id="SSF55681">
    <property type="entry name" value="Class II aaRS and biotin synthetases"/>
    <property type="match status" value="1"/>
</dbReference>
<feature type="domain" description="Aminoacyl-transfer RNA synthetases class-II family profile" evidence="2">
    <location>
        <begin position="1"/>
        <end position="169"/>
    </location>
</feature>
<dbReference type="InterPro" id="IPR041715">
    <property type="entry name" value="HisRS-like_core"/>
</dbReference>
<accession>A0A382XC95</accession>
<feature type="non-terminal residue" evidence="3">
    <location>
        <position position="169"/>
    </location>
</feature>
<gene>
    <name evidence="3" type="ORF">METZ01_LOCUS420815</name>
</gene>
<dbReference type="InterPro" id="IPR045864">
    <property type="entry name" value="aa-tRNA-synth_II/BPL/LPL"/>
</dbReference>
<evidence type="ECO:0000256" key="1">
    <source>
        <dbReference type="ARBA" id="ARBA00008226"/>
    </source>
</evidence>
<proteinExistence type="inferred from homology"/>
<dbReference type="Pfam" id="PF13393">
    <property type="entry name" value="tRNA-synt_His"/>
    <property type="match status" value="1"/>
</dbReference>
<dbReference type="InterPro" id="IPR006195">
    <property type="entry name" value="aa-tRNA-synth_II"/>
</dbReference>
<dbReference type="PANTHER" id="PTHR11476">
    <property type="entry name" value="HISTIDYL-TRNA SYNTHETASE"/>
    <property type="match status" value="1"/>
</dbReference>
<evidence type="ECO:0000259" key="2">
    <source>
        <dbReference type="PROSITE" id="PS50862"/>
    </source>
</evidence>
<protein>
    <recommendedName>
        <fullName evidence="2">Aminoacyl-transfer RNA synthetases class-II family profile domain-containing protein</fullName>
    </recommendedName>
</protein>
<organism evidence="3">
    <name type="scientific">marine metagenome</name>
    <dbReference type="NCBI Taxonomy" id="408172"/>
    <lineage>
        <taxon>unclassified sequences</taxon>
        <taxon>metagenomes</taxon>
        <taxon>ecological metagenomes</taxon>
    </lineage>
</organism>
<dbReference type="AlphaFoldDB" id="A0A382XC95"/>
<reference evidence="3" key="1">
    <citation type="submission" date="2018-05" db="EMBL/GenBank/DDBJ databases">
        <authorList>
            <person name="Lanie J.A."/>
            <person name="Ng W.-L."/>
            <person name="Kazmierczak K.M."/>
            <person name="Andrzejewski T.M."/>
            <person name="Davidsen T.M."/>
            <person name="Wayne K.J."/>
            <person name="Tettelin H."/>
            <person name="Glass J.I."/>
            <person name="Rusch D."/>
            <person name="Podicherti R."/>
            <person name="Tsui H.-C.T."/>
            <person name="Winkler M.E."/>
        </authorList>
    </citation>
    <scope>NUCLEOTIDE SEQUENCE</scope>
</reference>